<evidence type="ECO:0000256" key="1">
    <source>
        <dbReference type="SAM" id="MobiDB-lite"/>
    </source>
</evidence>
<keyword evidence="3" id="KW-1185">Reference proteome</keyword>
<dbReference type="Proteomes" id="UP001626550">
    <property type="component" value="Unassembled WGS sequence"/>
</dbReference>
<evidence type="ECO:0000313" key="2">
    <source>
        <dbReference type="EMBL" id="KAL3310609.1"/>
    </source>
</evidence>
<feature type="region of interest" description="Disordered" evidence="1">
    <location>
        <begin position="1"/>
        <end position="68"/>
    </location>
</feature>
<reference evidence="2 3" key="1">
    <citation type="submission" date="2024-11" db="EMBL/GenBank/DDBJ databases">
        <title>Adaptive evolution of stress response genes in parasites aligns with host niche diversity.</title>
        <authorList>
            <person name="Hahn C."/>
            <person name="Resl P."/>
        </authorList>
    </citation>
    <scope>NUCLEOTIDE SEQUENCE [LARGE SCALE GENOMIC DNA]</scope>
    <source>
        <strain evidence="2">EGGRZ-B1_66</strain>
        <tissue evidence="2">Body</tissue>
    </source>
</reference>
<dbReference type="EMBL" id="JBJKFK010002797">
    <property type="protein sequence ID" value="KAL3310609.1"/>
    <property type="molecule type" value="Genomic_DNA"/>
</dbReference>
<feature type="compositionally biased region" description="Polar residues" evidence="1">
    <location>
        <begin position="39"/>
        <end position="57"/>
    </location>
</feature>
<gene>
    <name evidence="2" type="ORF">Ciccas_010823</name>
</gene>
<proteinExistence type="predicted"/>
<sequence length="347" mass="39214">MGKPTQQAPSNGASKAEPEQVLARPMTISGKKNIARWQQVVTRGSPETNQQSPQSPVGSKPDQEPKEARITLRETNNLTGSMYSSTRSGNQYKLTWLKPRSLKSRKQMRHSTQLDDFDRGFLSAGDEEADSKDNTLRRSKSAKHVRFTEFLEQPPSDHWQDARYEQEENGMRKPLVETYPPRIQRSHSNIELQCLTIDEYETIGSSKNGKQQVVRPVSILKKTPIPKPIKVETTRTRTASLSELAQSRSRNTGQLLDLMKLHIRAGNTDNKRLLMDRIESAHQSTENNQRPGTASERNLNTLRNLLNFYATRHGSAKEPSSPLRTNPSPNHRISWNGELDQSPKSAG</sequence>
<organism evidence="2 3">
    <name type="scientific">Cichlidogyrus casuarinus</name>
    <dbReference type="NCBI Taxonomy" id="1844966"/>
    <lineage>
        <taxon>Eukaryota</taxon>
        <taxon>Metazoa</taxon>
        <taxon>Spiralia</taxon>
        <taxon>Lophotrochozoa</taxon>
        <taxon>Platyhelminthes</taxon>
        <taxon>Monogenea</taxon>
        <taxon>Monopisthocotylea</taxon>
        <taxon>Dactylogyridea</taxon>
        <taxon>Ancyrocephalidae</taxon>
        <taxon>Cichlidogyrus</taxon>
    </lineage>
</organism>
<dbReference type="AlphaFoldDB" id="A0ABD2PTE4"/>
<evidence type="ECO:0000313" key="3">
    <source>
        <dbReference type="Proteomes" id="UP001626550"/>
    </source>
</evidence>
<accession>A0ABD2PTE4</accession>
<feature type="compositionally biased region" description="Polar residues" evidence="1">
    <location>
        <begin position="322"/>
        <end position="333"/>
    </location>
</feature>
<feature type="region of interest" description="Disordered" evidence="1">
    <location>
        <begin position="313"/>
        <end position="347"/>
    </location>
</feature>
<protein>
    <submittedName>
        <fullName evidence="2">Uncharacterized protein</fullName>
    </submittedName>
</protein>
<feature type="compositionally biased region" description="Polar residues" evidence="1">
    <location>
        <begin position="1"/>
        <end position="13"/>
    </location>
</feature>
<comment type="caution">
    <text evidence="2">The sequence shown here is derived from an EMBL/GenBank/DDBJ whole genome shotgun (WGS) entry which is preliminary data.</text>
</comment>
<feature type="non-terminal residue" evidence="2">
    <location>
        <position position="347"/>
    </location>
</feature>
<name>A0ABD2PTE4_9PLAT</name>